<evidence type="ECO:0000313" key="7">
    <source>
        <dbReference type="EMBL" id="KAG9390387.1"/>
    </source>
</evidence>
<reference evidence="7" key="1">
    <citation type="submission" date="2021-05" db="EMBL/GenBank/DDBJ databases">
        <title>A free-living protist that lacks canonical eukaryotic 1 DNA replication and segregation systems.</title>
        <authorList>
            <person name="Salas-Leiva D.E."/>
            <person name="Tromer E.C."/>
            <person name="Curtis B.A."/>
            <person name="Jerlstrom-Hultqvist J."/>
            <person name="Kolisko M."/>
            <person name="Yi Z."/>
            <person name="Salas-Leiva J.S."/>
            <person name="Gallot-Lavallee L."/>
            <person name="Kops G.J.P.L."/>
            <person name="Archibald J.M."/>
            <person name="Simpson A.G.B."/>
            <person name="Roger A.J."/>
        </authorList>
    </citation>
    <scope>NUCLEOTIDE SEQUENCE</scope>
    <source>
        <strain evidence="7">BICM</strain>
    </source>
</reference>
<dbReference type="InterPro" id="IPR038630">
    <property type="entry name" value="L24e/L24_sf"/>
</dbReference>
<dbReference type="InterPro" id="IPR055345">
    <property type="entry name" value="Ribosomal_eL24-rel_arc"/>
</dbReference>
<comment type="similarity">
    <text evidence="2">Belongs to the eukaryotic ribosomal protein eL24 family.</text>
</comment>
<feature type="domain" description="TRASH" evidence="6">
    <location>
        <begin position="6"/>
        <end position="44"/>
    </location>
</feature>
<evidence type="ECO:0000256" key="2">
    <source>
        <dbReference type="ARBA" id="ARBA00005647"/>
    </source>
</evidence>
<dbReference type="InterPro" id="IPR000988">
    <property type="entry name" value="Ribosomal_eL24-rel_N"/>
</dbReference>
<keyword evidence="8" id="KW-1185">Reference proteome</keyword>
<protein>
    <submittedName>
        <fullName evidence="7">Ribosomal protein L24e-related</fullName>
    </submittedName>
</protein>
<keyword evidence="3" id="KW-0690">Ribosome biogenesis</keyword>
<evidence type="ECO:0000256" key="1">
    <source>
        <dbReference type="ARBA" id="ARBA00004123"/>
    </source>
</evidence>
<sequence>MRIEPCSFCSKPIYPGHGIMFVRNDARIFRFCGSKCRKNHNLKRQPKKTAWTKAHRRAAGKELMRDSTFEMERRRNRPVRYNRDLMETTVHAIRRINKIRSDREQRHHVQRMREAVAKMNAKETAQQAKAAATHQEVPEEIRAAAQAVQNMVPPKKAKISRPKQAQKEKVMVERNE</sequence>
<evidence type="ECO:0000259" key="6">
    <source>
        <dbReference type="SMART" id="SM00746"/>
    </source>
</evidence>
<evidence type="ECO:0000256" key="5">
    <source>
        <dbReference type="SAM" id="MobiDB-lite"/>
    </source>
</evidence>
<keyword evidence="7" id="KW-0689">Ribosomal protein</keyword>
<dbReference type="PANTHER" id="PTHR10792">
    <property type="entry name" value="60S RIBOSOMAL PROTEIN L24"/>
    <property type="match status" value="1"/>
</dbReference>
<feature type="compositionally biased region" description="Basic and acidic residues" evidence="5">
    <location>
        <begin position="165"/>
        <end position="176"/>
    </location>
</feature>
<dbReference type="PROSITE" id="PS01073">
    <property type="entry name" value="RIBOSOMAL_L24E"/>
    <property type="match status" value="1"/>
</dbReference>
<evidence type="ECO:0000313" key="8">
    <source>
        <dbReference type="Proteomes" id="UP000717585"/>
    </source>
</evidence>
<accession>A0A8J6B5D8</accession>
<gene>
    <name evidence="7" type="ORF">J8273_7737</name>
</gene>
<dbReference type="InterPro" id="IPR023442">
    <property type="entry name" value="Ribosomal_eL24_CS"/>
</dbReference>
<keyword evidence="4" id="KW-0539">Nucleus</keyword>
<dbReference type="AlphaFoldDB" id="A0A8J6B5D8"/>
<dbReference type="GO" id="GO:0042273">
    <property type="term" value="P:ribosomal large subunit biogenesis"/>
    <property type="evidence" value="ECO:0007669"/>
    <property type="project" value="TreeGrafter"/>
</dbReference>
<comment type="caution">
    <text evidence="7">The sequence shown here is derived from an EMBL/GenBank/DDBJ whole genome shotgun (WGS) entry which is preliminary data.</text>
</comment>
<feature type="region of interest" description="Disordered" evidence="5">
    <location>
        <begin position="152"/>
        <end position="176"/>
    </location>
</feature>
<keyword evidence="7" id="KW-0687">Ribonucleoprotein</keyword>
<dbReference type="GO" id="GO:0005840">
    <property type="term" value="C:ribosome"/>
    <property type="evidence" value="ECO:0007669"/>
    <property type="project" value="UniProtKB-KW"/>
</dbReference>
<dbReference type="CDD" id="cd00472">
    <property type="entry name" value="Ribosomal_L24e_L24"/>
    <property type="match status" value="1"/>
</dbReference>
<comment type="subcellular location">
    <subcellularLocation>
        <location evidence="1">Nucleus</location>
    </subcellularLocation>
</comment>
<evidence type="ECO:0000256" key="4">
    <source>
        <dbReference type="ARBA" id="ARBA00023242"/>
    </source>
</evidence>
<dbReference type="PANTHER" id="PTHR10792:SF8">
    <property type="entry name" value="RIBOSOME BIOGENESIS PROTEIN RLP24-RELATED"/>
    <property type="match status" value="1"/>
</dbReference>
<evidence type="ECO:0000256" key="3">
    <source>
        <dbReference type="ARBA" id="ARBA00022517"/>
    </source>
</evidence>
<name>A0A8J6B5D8_9EUKA</name>
<dbReference type="EMBL" id="JAHDYR010000064">
    <property type="protein sequence ID" value="KAG9390387.1"/>
    <property type="molecule type" value="Genomic_DNA"/>
</dbReference>
<organism evidence="7 8">
    <name type="scientific">Carpediemonas membranifera</name>
    <dbReference type="NCBI Taxonomy" id="201153"/>
    <lineage>
        <taxon>Eukaryota</taxon>
        <taxon>Metamonada</taxon>
        <taxon>Carpediemonas-like organisms</taxon>
        <taxon>Carpediemonas</taxon>
    </lineage>
</organism>
<dbReference type="NCBIfam" id="NF034186">
    <property type="entry name" value="PRK14891.1-1"/>
    <property type="match status" value="1"/>
</dbReference>
<dbReference type="InterPro" id="IPR056366">
    <property type="entry name" value="Ribosomal_eL24"/>
</dbReference>
<dbReference type="SMART" id="SM00746">
    <property type="entry name" value="TRASH"/>
    <property type="match status" value="1"/>
</dbReference>
<dbReference type="InterPro" id="IPR011017">
    <property type="entry name" value="TRASH_dom"/>
</dbReference>
<dbReference type="Pfam" id="PF01246">
    <property type="entry name" value="Ribosomal_L24e"/>
    <property type="match status" value="1"/>
</dbReference>
<dbReference type="OrthoDB" id="10262490at2759"/>
<dbReference type="SUPFAM" id="SSF57716">
    <property type="entry name" value="Glucocorticoid receptor-like (DNA-binding domain)"/>
    <property type="match status" value="1"/>
</dbReference>
<dbReference type="GO" id="GO:0003735">
    <property type="term" value="F:structural constituent of ribosome"/>
    <property type="evidence" value="ECO:0007669"/>
    <property type="project" value="InterPro"/>
</dbReference>
<dbReference type="Gene3D" id="2.30.170.20">
    <property type="entry name" value="Ribosomal protein L24e"/>
    <property type="match status" value="1"/>
</dbReference>
<dbReference type="Proteomes" id="UP000717585">
    <property type="component" value="Unassembled WGS sequence"/>
</dbReference>
<dbReference type="FunFam" id="2.30.170.20:FF:000001">
    <property type="entry name" value="probable ribosome biogenesis protein RLP24"/>
    <property type="match status" value="1"/>
</dbReference>
<proteinExistence type="inferred from homology"/>
<dbReference type="GO" id="GO:0005730">
    <property type="term" value="C:nucleolus"/>
    <property type="evidence" value="ECO:0007669"/>
    <property type="project" value="TreeGrafter"/>
</dbReference>